<accession>A0AAJ1BA82</accession>
<evidence type="ECO:0000313" key="8">
    <source>
        <dbReference type="EMBL" id="MCG4617204.1"/>
    </source>
</evidence>
<dbReference type="Gene3D" id="1.10.287.3510">
    <property type="match status" value="1"/>
</dbReference>
<sequence length="142" mass="15430">MSVSLCLLLAAGFLVACGVYLVTERTLTRIVIGLGLLGNGINLFLLSQGGRAGTAPILGTALSKMSDPLPQGMILTAIVLSMATTAFGLALAYRSWRLSGHDEVTDDLEDRRLAKKVGDTERFLRLDLDELDKKRGRKRREL</sequence>
<dbReference type="InterPro" id="IPR050601">
    <property type="entry name" value="CPA3_antiporter_subunitC"/>
</dbReference>
<name>A0AAJ1BA82_9ACTO</name>
<proteinExistence type="inferred from homology"/>
<evidence type="ECO:0000256" key="3">
    <source>
        <dbReference type="ARBA" id="ARBA00022475"/>
    </source>
</evidence>
<keyword evidence="5 7" id="KW-1133">Transmembrane helix</keyword>
<evidence type="ECO:0000256" key="2">
    <source>
        <dbReference type="ARBA" id="ARBA00010388"/>
    </source>
</evidence>
<dbReference type="AlphaFoldDB" id="A0AAJ1BA82"/>
<evidence type="ECO:0000256" key="1">
    <source>
        <dbReference type="ARBA" id="ARBA00004651"/>
    </source>
</evidence>
<keyword evidence="4 7" id="KW-0812">Transmembrane</keyword>
<dbReference type="PANTHER" id="PTHR34583:SF2">
    <property type="entry name" value="ANTIPORTER SUBUNIT MNHC2-RELATED"/>
    <property type="match status" value="1"/>
</dbReference>
<feature type="transmembrane region" description="Helical" evidence="7">
    <location>
        <begin position="72"/>
        <end position="93"/>
    </location>
</feature>
<evidence type="ECO:0000256" key="6">
    <source>
        <dbReference type="ARBA" id="ARBA00023136"/>
    </source>
</evidence>
<evidence type="ECO:0000256" key="7">
    <source>
        <dbReference type="SAM" id="Phobius"/>
    </source>
</evidence>
<comment type="similarity">
    <text evidence="2">Belongs to the CPA3 antiporters (TC 2.A.63) subunit C family.</text>
</comment>
<evidence type="ECO:0000313" key="9">
    <source>
        <dbReference type="Proteomes" id="UP001200537"/>
    </source>
</evidence>
<dbReference type="Pfam" id="PF00420">
    <property type="entry name" value="Oxidored_q2"/>
    <property type="match status" value="1"/>
</dbReference>
<dbReference type="InterPro" id="IPR039428">
    <property type="entry name" value="NUOK/Mnh_C1-like"/>
</dbReference>
<comment type="subcellular location">
    <subcellularLocation>
        <location evidence="1">Cell membrane</location>
        <topology evidence="1">Multi-pass membrane protein</topology>
    </subcellularLocation>
</comment>
<dbReference type="Proteomes" id="UP001200537">
    <property type="component" value="Unassembled WGS sequence"/>
</dbReference>
<gene>
    <name evidence="8" type="ORF">L0M99_01660</name>
</gene>
<dbReference type="RefSeq" id="WP_024059383.1">
    <property type="nucleotide sequence ID" value="NZ_JAGZVZ010000011.1"/>
</dbReference>
<keyword evidence="3" id="KW-1003">Cell membrane</keyword>
<dbReference type="NCBIfam" id="NF005929">
    <property type="entry name" value="PRK07946.1"/>
    <property type="match status" value="1"/>
</dbReference>
<dbReference type="GO" id="GO:0005886">
    <property type="term" value="C:plasma membrane"/>
    <property type="evidence" value="ECO:0007669"/>
    <property type="project" value="UniProtKB-SubCell"/>
</dbReference>
<comment type="caution">
    <text evidence="8">The sequence shown here is derived from an EMBL/GenBank/DDBJ whole genome shotgun (WGS) entry which is preliminary data.</text>
</comment>
<reference evidence="8" key="1">
    <citation type="submission" date="2022-01" db="EMBL/GenBank/DDBJ databases">
        <title>Collection of gut derived symbiotic bacterial strains cultured from healthy donors.</title>
        <authorList>
            <person name="Lin H."/>
            <person name="Kohout C."/>
            <person name="Waligurski E."/>
            <person name="Pamer E.G."/>
        </authorList>
    </citation>
    <scope>NUCLEOTIDE SEQUENCE</scope>
    <source>
        <strain evidence="8">DFI.7.46</strain>
    </source>
</reference>
<evidence type="ECO:0000256" key="5">
    <source>
        <dbReference type="ARBA" id="ARBA00022989"/>
    </source>
</evidence>
<dbReference type="PANTHER" id="PTHR34583">
    <property type="entry name" value="ANTIPORTER SUBUNIT MNHC2-RELATED"/>
    <property type="match status" value="1"/>
</dbReference>
<organism evidence="8 9">
    <name type="scientific">Varibaculum cambriense</name>
    <dbReference type="NCBI Taxonomy" id="184870"/>
    <lineage>
        <taxon>Bacteria</taxon>
        <taxon>Bacillati</taxon>
        <taxon>Actinomycetota</taxon>
        <taxon>Actinomycetes</taxon>
        <taxon>Actinomycetales</taxon>
        <taxon>Actinomycetaceae</taxon>
        <taxon>Varibaculum</taxon>
    </lineage>
</organism>
<dbReference type="EMBL" id="JAKNHJ010000002">
    <property type="protein sequence ID" value="MCG4617204.1"/>
    <property type="molecule type" value="Genomic_DNA"/>
</dbReference>
<keyword evidence="6 7" id="KW-0472">Membrane</keyword>
<evidence type="ECO:0000256" key="4">
    <source>
        <dbReference type="ARBA" id="ARBA00022692"/>
    </source>
</evidence>
<protein>
    <submittedName>
        <fullName evidence="8">Na(+)/H(+) antiporter subunit C</fullName>
    </submittedName>
</protein>